<dbReference type="PANTHER" id="PTHR22990:SF15">
    <property type="entry name" value="F-BOX ONLY PROTEIN 10"/>
    <property type="match status" value="1"/>
</dbReference>
<sequence length="410" mass="46474">MKNLLMLFILITGTINLHSQKLKVCPDCPYTSIKEAIKLSSPYDTIIVKSGVYKEGNITIEKPLYIIGEDYPVIDGESEFEIFTIKSDSVTLQGLKLINVGVSYTKDLAAINIINSDFVNIKGNILENSFFGVYYQKSSYGTIEGNVIKGNAVKEISSGNAIHLWHCDNMQIIHNQVKNHRDGIYLEFVDSSRIVNNISEGNLRYGLHFMFSNWDDYISNVLRDNGAGVAVMFSKFIIMEDNLFEKNWGTTSYGLLLKEIYDAEIINNKFYKNTIGIYGESATRIKISNNEFHQNGWALKILGSCMDNEVVSNNFIGNTFDVTTNSSRNYNIYQGNYWDEYTGYDLNKDGYGDVPYRPVSLFSHVITKSESSIILLRSLFVDLLNYAEKVTPVFTPESLKDESPKMKPIQ</sequence>
<feature type="domain" description="Periplasmic copper-binding protein NosD beta helix" evidence="4">
    <location>
        <begin position="148"/>
        <end position="343"/>
    </location>
</feature>
<reference evidence="5 6" key="1">
    <citation type="submission" date="2018-04" db="EMBL/GenBank/DDBJ databases">
        <title>Complete genome uncultured novel isolate.</title>
        <authorList>
            <person name="Merlino G."/>
        </authorList>
    </citation>
    <scope>NUCLEOTIDE SEQUENCE [LARGE SCALE GENOMIC DNA]</scope>
    <source>
        <strain evidence="6">R1DC9</strain>
    </source>
</reference>
<dbReference type="Proteomes" id="UP000298616">
    <property type="component" value="Chromosome"/>
</dbReference>
<keyword evidence="3" id="KW-0833">Ubl conjugation pathway</keyword>
<dbReference type="Gene3D" id="2.160.20.10">
    <property type="entry name" value="Single-stranded right-handed beta-helix, Pectin lyase-like"/>
    <property type="match status" value="2"/>
</dbReference>
<proteinExistence type="predicted"/>
<gene>
    <name evidence="5" type="ORF">DCC35_17075</name>
</gene>
<name>A0A4D7K6C7_9BACT</name>
<dbReference type="InterPro" id="IPR051550">
    <property type="entry name" value="SCF-Subunits/Alg-Epimerases"/>
</dbReference>
<protein>
    <submittedName>
        <fullName evidence="5">Nitrous oxide reductase family maturation protein NosD</fullName>
    </submittedName>
</protein>
<dbReference type="InterPro" id="IPR012334">
    <property type="entry name" value="Pectin_lyas_fold"/>
</dbReference>
<evidence type="ECO:0000256" key="3">
    <source>
        <dbReference type="ARBA" id="ARBA00022786"/>
    </source>
</evidence>
<dbReference type="SMART" id="SM00710">
    <property type="entry name" value="PbH1"/>
    <property type="match status" value="8"/>
</dbReference>
<dbReference type="Pfam" id="PF05048">
    <property type="entry name" value="NosD"/>
    <property type="match status" value="1"/>
</dbReference>
<dbReference type="InterPro" id="IPR006626">
    <property type="entry name" value="PbH1"/>
</dbReference>
<dbReference type="InterPro" id="IPR007742">
    <property type="entry name" value="NosD_dom"/>
</dbReference>
<dbReference type="NCBIfam" id="TIGR03804">
    <property type="entry name" value="para_beta_helix"/>
    <property type="match status" value="2"/>
</dbReference>
<dbReference type="AlphaFoldDB" id="A0A4D7K6C7"/>
<accession>A0A4D7K6C7</accession>
<evidence type="ECO:0000256" key="1">
    <source>
        <dbReference type="ARBA" id="ARBA00004906"/>
    </source>
</evidence>
<evidence type="ECO:0000313" key="5">
    <source>
        <dbReference type="EMBL" id="QCK16324.1"/>
    </source>
</evidence>
<dbReference type="InterPro" id="IPR022441">
    <property type="entry name" value="Para_beta_helix_rpt-2"/>
</dbReference>
<keyword evidence="6" id="KW-1185">Reference proteome</keyword>
<dbReference type="EMBL" id="CP028923">
    <property type="protein sequence ID" value="QCK16324.1"/>
    <property type="molecule type" value="Genomic_DNA"/>
</dbReference>
<dbReference type="InterPro" id="IPR011050">
    <property type="entry name" value="Pectin_lyase_fold/virulence"/>
</dbReference>
<keyword evidence="2" id="KW-0677">Repeat</keyword>
<evidence type="ECO:0000256" key="2">
    <source>
        <dbReference type="ARBA" id="ARBA00022737"/>
    </source>
</evidence>
<dbReference type="OrthoDB" id="9767990at2"/>
<evidence type="ECO:0000313" key="6">
    <source>
        <dbReference type="Proteomes" id="UP000298616"/>
    </source>
</evidence>
<organism evidence="5 6">
    <name type="scientific">Mangrovivirga cuniculi</name>
    <dbReference type="NCBI Taxonomy" id="2715131"/>
    <lineage>
        <taxon>Bacteria</taxon>
        <taxon>Pseudomonadati</taxon>
        <taxon>Bacteroidota</taxon>
        <taxon>Cytophagia</taxon>
        <taxon>Cytophagales</taxon>
        <taxon>Mangrovivirgaceae</taxon>
        <taxon>Mangrovivirga</taxon>
    </lineage>
</organism>
<dbReference type="SUPFAM" id="SSF51126">
    <property type="entry name" value="Pectin lyase-like"/>
    <property type="match status" value="1"/>
</dbReference>
<dbReference type="InterPro" id="IPR026464">
    <property type="entry name" value="NosD_copper_fam"/>
</dbReference>
<dbReference type="RefSeq" id="WP_137091915.1">
    <property type="nucleotide sequence ID" value="NZ_CP028923.1"/>
</dbReference>
<dbReference type="NCBIfam" id="TIGR04247">
    <property type="entry name" value="NosD_copper_fam"/>
    <property type="match status" value="1"/>
</dbReference>
<dbReference type="PANTHER" id="PTHR22990">
    <property type="entry name" value="F-BOX ONLY PROTEIN"/>
    <property type="match status" value="1"/>
</dbReference>
<evidence type="ECO:0000259" key="4">
    <source>
        <dbReference type="Pfam" id="PF05048"/>
    </source>
</evidence>
<dbReference type="KEGG" id="fpf:DCC35_17075"/>
<comment type="pathway">
    <text evidence="1">Protein modification; protein ubiquitination.</text>
</comment>